<dbReference type="EMBL" id="BMAW01058667">
    <property type="protein sequence ID" value="GFT17498.1"/>
    <property type="molecule type" value="Genomic_DNA"/>
</dbReference>
<dbReference type="Proteomes" id="UP000887013">
    <property type="component" value="Unassembled WGS sequence"/>
</dbReference>
<gene>
    <name evidence="1" type="ORF">NPIL_531001</name>
</gene>
<dbReference type="AlphaFoldDB" id="A0A8X6NKE0"/>
<organism evidence="1 2">
    <name type="scientific">Nephila pilipes</name>
    <name type="common">Giant wood spider</name>
    <name type="synonym">Nephila maculata</name>
    <dbReference type="NCBI Taxonomy" id="299642"/>
    <lineage>
        <taxon>Eukaryota</taxon>
        <taxon>Metazoa</taxon>
        <taxon>Ecdysozoa</taxon>
        <taxon>Arthropoda</taxon>
        <taxon>Chelicerata</taxon>
        <taxon>Arachnida</taxon>
        <taxon>Araneae</taxon>
        <taxon>Araneomorphae</taxon>
        <taxon>Entelegynae</taxon>
        <taxon>Araneoidea</taxon>
        <taxon>Nephilidae</taxon>
        <taxon>Nephila</taxon>
    </lineage>
</organism>
<evidence type="ECO:0000313" key="1">
    <source>
        <dbReference type="EMBL" id="GFT17498.1"/>
    </source>
</evidence>
<keyword evidence="2" id="KW-1185">Reference proteome</keyword>
<protein>
    <submittedName>
        <fullName evidence="1">Uncharacterized protein</fullName>
    </submittedName>
</protein>
<name>A0A8X6NKE0_NEPPI</name>
<reference evidence="1" key="1">
    <citation type="submission" date="2020-08" db="EMBL/GenBank/DDBJ databases">
        <title>Multicomponent nature underlies the extraordinary mechanical properties of spider dragline silk.</title>
        <authorList>
            <person name="Kono N."/>
            <person name="Nakamura H."/>
            <person name="Mori M."/>
            <person name="Yoshida Y."/>
            <person name="Ohtoshi R."/>
            <person name="Malay A.D."/>
            <person name="Moran D.A.P."/>
            <person name="Tomita M."/>
            <person name="Numata K."/>
            <person name="Arakawa K."/>
        </authorList>
    </citation>
    <scope>NUCLEOTIDE SEQUENCE</scope>
</reference>
<accession>A0A8X6NKE0</accession>
<sequence>MKVGSSSSYKIFHGQASFASILERKDRANVNRKQNPTSNYRGLISVIQSSLIAWRILSKCIGAHYKINVMCVPSCLHSSELKLVKLQDPITCSRNTRNYMFVQVVSSLVLS</sequence>
<proteinExistence type="predicted"/>
<comment type="caution">
    <text evidence="1">The sequence shown here is derived from an EMBL/GenBank/DDBJ whole genome shotgun (WGS) entry which is preliminary data.</text>
</comment>
<evidence type="ECO:0000313" key="2">
    <source>
        <dbReference type="Proteomes" id="UP000887013"/>
    </source>
</evidence>